<organism evidence="2 3">
    <name type="scientific">Marinomonas piezotolerans</name>
    <dbReference type="NCBI Taxonomy" id="2213058"/>
    <lineage>
        <taxon>Bacteria</taxon>
        <taxon>Pseudomonadati</taxon>
        <taxon>Pseudomonadota</taxon>
        <taxon>Gammaproteobacteria</taxon>
        <taxon>Oceanospirillales</taxon>
        <taxon>Oceanospirillaceae</taxon>
        <taxon>Marinomonas</taxon>
    </lineage>
</organism>
<feature type="domain" description="Cysteine-rich" evidence="1">
    <location>
        <begin position="133"/>
        <end position="216"/>
    </location>
</feature>
<feature type="domain" description="Cysteine-rich" evidence="1">
    <location>
        <begin position="3"/>
        <end position="85"/>
    </location>
</feature>
<accession>A0A370U930</accession>
<evidence type="ECO:0000313" key="2">
    <source>
        <dbReference type="EMBL" id="RDL44243.1"/>
    </source>
</evidence>
<sequence>MHVSLFVTCICDTIKPNVAKNTVALLEILGCQVHFPEAQTCCSQPSINSGYVEDSKRSLKSLIAAMEVNDHPVICPAASCAAMIKSYPAILNDEPEWRARAQRLSDRTYELTQFLVHHLDTSILSPKLSGTAVYHPSCSLFRKLGIKDEPLQLLSQVEGLSLLPIPNQETCCGFGGTFSVKMSEISGAMVVEKAAHIQSVSPDFLIGADSSCLMNIGGRLDREQSNIRVMHIADVLMSR</sequence>
<dbReference type="Pfam" id="PF02754">
    <property type="entry name" value="CCG"/>
    <property type="match status" value="2"/>
</dbReference>
<name>A0A370U930_9GAMM</name>
<evidence type="ECO:0000313" key="3">
    <source>
        <dbReference type="Proteomes" id="UP000254326"/>
    </source>
</evidence>
<dbReference type="PANTHER" id="PTHR30296:SF0">
    <property type="entry name" value="LACTATE UTILIZATION PROTEIN A"/>
    <property type="match status" value="1"/>
</dbReference>
<protein>
    <submittedName>
        <fullName evidence="2">(Fe-S)-binding protein</fullName>
    </submittedName>
</protein>
<evidence type="ECO:0000259" key="1">
    <source>
        <dbReference type="Pfam" id="PF02754"/>
    </source>
</evidence>
<dbReference type="OrthoDB" id="9770306at2"/>
<keyword evidence="3" id="KW-1185">Reference proteome</keyword>
<dbReference type="GO" id="GO:0005829">
    <property type="term" value="C:cytosol"/>
    <property type="evidence" value="ECO:0007669"/>
    <property type="project" value="TreeGrafter"/>
</dbReference>
<gene>
    <name evidence="2" type="ORF">DN730_11115</name>
</gene>
<dbReference type="PANTHER" id="PTHR30296">
    <property type="entry name" value="UNCHARACTERIZED PROTEIN YKGE"/>
    <property type="match status" value="1"/>
</dbReference>
<dbReference type="AlphaFoldDB" id="A0A370U930"/>
<comment type="caution">
    <text evidence="2">The sequence shown here is derived from an EMBL/GenBank/DDBJ whole genome shotgun (WGS) entry which is preliminary data.</text>
</comment>
<dbReference type="EMBL" id="QKRA01000004">
    <property type="protein sequence ID" value="RDL44243.1"/>
    <property type="molecule type" value="Genomic_DNA"/>
</dbReference>
<dbReference type="Proteomes" id="UP000254326">
    <property type="component" value="Unassembled WGS sequence"/>
</dbReference>
<proteinExistence type="predicted"/>
<reference evidence="2 3" key="1">
    <citation type="submission" date="2018-06" db="EMBL/GenBank/DDBJ databases">
        <title>Marinomonas sp. YLB-05 draft genome sequence.</title>
        <authorList>
            <person name="Yu L."/>
            <person name="Tang X."/>
        </authorList>
    </citation>
    <scope>NUCLEOTIDE SEQUENCE [LARGE SCALE GENOMIC DNA]</scope>
    <source>
        <strain evidence="2 3">YLB-05</strain>
    </source>
</reference>
<dbReference type="GO" id="GO:0016491">
    <property type="term" value="F:oxidoreductase activity"/>
    <property type="evidence" value="ECO:0007669"/>
    <property type="project" value="UniProtKB-ARBA"/>
</dbReference>
<dbReference type="InterPro" id="IPR004017">
    <property type="entry name" value="Cys_rich_dom"/>
</dbReference>